<dbReference type="AlphaFoldDB" id="A0A139Y4T9"/>
<dbReference type="VEuPathDB" id="ToxoDB:TGARI_231620B"/>
<name>A0A139Y4T9_TOXGO</name>
<dbReference type="EMBL" id="AGQS02003884">
    <property type="protein sequence ID" value="KYF46131.1"/>
    <property type="molecule type" value="Genomic_DNA"/>
</dbReference>
<feature type="non-terminal residue" evidence="1">
    <location>
        <position position="1"/>
    </location>
</feature>
<evidence type="ECO:0000313" key="1">
    <source>
        <dbReference type="EMBL" id="KYF46131.1"/>
    </source>
</evidence>
<evidence type="ECO:0000313" key="2">
    <source>
        <dbReference type="Proteomes" id="UP000074247"/>
    </source>
</evidence>
<accession>A0A139Y4T9</accession>
<protein>
    <submittedName>
        <fullName evidence="1">Uncharacterized protein</fullName>
    </submittedName>
</protein>
<comment type="caution">
    <text evidence="1">The sequence shown here is derived from an EMBL/GenBank/DDBJ whole genome shotgun (WGS) entry which is preliminary data.</text>
</comment>
<gene>
    <name evidence="1" type="ORF">TGARI_231620B</name>
</gene>
<sequence length="70" mass="7146">NGMTMLRALQSIQATVAALEDKDAPDGLVIARRADIGGYAGPSLKKSVCLATSIAAQHAPVASLLADDLL</sequence>
<organism evidence="1 2">
    <name type="scientific">Toxoplasma gondii ARI</name>
    <dbReference type="NCBI Taxonomy" id="1074872"/>
    <lineage>
        <taxon>Eukaryota</taxon>
        <taxon>Sar</taxon>
        <taxon>Alveolata</taxon>
        <taxon>Apicomplexa</taxon>
        <taxon>Conoidasida</taxon>
        <taxon>Coccidia</taxon>
        <taxon>Eucoccidiorida</taxon>
        <taxon>Eimeriorina</taxon>
        <taxon>Sarcocystidae</taxon>
        <taxon>Toxoplasma</taxon>
    </lineage>
</organism>
<dbReference type="Proteomes" id="UP000074247">
    <property type="component" value="Unassembled WGS sequence"/>
</dbReference>
<proteinExistence type="predicted"/>
<reference evidence="1 2" key="1">
    <citation type="journal article" date="2016" name="Nat. Commun.">
        <title>Local admixture of amplified and diversified secreted pathogenesis determinants shapes mosaic Toxoplasma gondii genomes.</title>
        <authorList>
            <person name="Lorenzi H."/>
            <person name="Khan A."/>
            <person name="Behnke M.S."/>
            <person name="Namasivayam S."/>
            <person name="Swapna L.S."/>
            <person name="Hadjithomas M."/>
            <person name="Karamycheva S."/>
            <person name="Pinney D."/>
            <person name="Brunk B.P."/>
            <person name="Ajioka J.W."/>
            <person name="Ajzenberg D."/>
            <person name="Boothroyd J.C."/>
            <person name="Boyle J.P."/>
            <person name="Darde M.L."/>
            <person name="Diaz-Miranda M.A."/>
            <person name="Dubey J.P."/>
            <person name="Fritz H.M."/>
            <person name="Gennari S.M."/>
            <person name="Gregory B.D."/>
            <person name="Kim K."/>
            <person name="Saeij J.P."/>
            <person name="Su C."/>
            <person name="White M.W."/>
            <person name="Zhu X.Q."/>
            <person name="Howe D.K."/>
            <person name="Rosenthal B.M."/>
            <person name="Grigg M.E."/>
            <person name="Parkinson J."/>
            <person name="Liu L."/>
            <person name="Kissinger J.C."/>
            <person name="Roos D.S."/>
            <person name="Sibley L.D."/>
        </authorList>
    </citation>
    <scope>NUCLEOTIDE SEQUENCE [LARGE SCALE GENOMIC DNA]</scope>
    <source>
        <strain evidence="1 2">ARI</strain>
    </source>
</reference>